<reference evidence="2" key="1">
    <citation type="submission" date="2021-02" db="EMBL/GenBank/DDBJ databases">
        <authorList>
            <person name="Dougan E. K."/>
            <person name="Rhodes N."/>
            <person name="Thang M."/>
            <person name="Chan C."/>
        </authorList>
    </citation>
    <scope>NUCLEOTIDE SEQUENCE</scope>
</reference>
<dbReference type="EMBL" id="CAJNIZ010045549">
    <property type="protein sequence ID" value="CAE7723335.1"/>
    <property type="molecule type" value="Genomic_DNA"/>
</dbReference>
<gene>
    <name evidence="2" type="ORF">SPIL2461_LOCUS20648</name>
</gene>
<feature type="compositionally biased region" description="Low complexity" evidence="1">
    <location>
        <begin position="191"/>
        <end position="209"/>
    </location>
</feature>
<feature type="region of interest" description="Disordered" evidence="1">
    <location>
        <begin position="376"/>
        <end position="410"/>
    </location>
</feature>
<comment type="caution">
    <text evidence="2">The sequence shown here is derived from an EMBL/GenBank/DDBJ whole genome shotgun (WGS) entry which is preliminary data.</text>
</comment>
<feature type="region of interest" description="Disordered" evidence="1">
    <location>
        <begin position="189"/>
        <end position="209"/>
    </location>
</feature>
<accession>A0A812XED8</accession>
<protein>
    <submittedName>
        <fullName evidence="2">Uncharacterized protein</fullName>
    </submittedName>
</protein>
<dbReference type="AlphaFoldDB" id="A0A812XED8"/>
<proteinExistence type="predicted"/>
<sequence length="410" mass="43905">MVLLRELEMQGNKVADPTDFIRRAVEQAGGDEIDLPDGAGQTAVADRIQELNDAGTLASPIDAATVVHGLERLPEEDALGLLQEVADKGGSVKNPTAYIRFKLKARLAVLGVSPDAPVNAHTKILKRVEWLNDYGGLLEDIHYNDVAASLESVGLDAAMTILKELEDQSAGIENPTEFILRSARQTNSRNAAGDAVPRAATRAAPRAAAPTAEVASARARAEPVTPLQALNDFMDFLSKGPGKNQKVKLAEVAGAMEALGTKRAARILKEMQEKGLGLDDPVSYIKAAAQRHGFTAVKTEAAEPETPEDVDDVSRLTSRCKWLNQFAGLAQKISIDEVIGALYCLGVPQSMSILRGLQERGASVPDPTRYIKQAVQRANSSLAAGEDPSNHVKEEAEAEEAGHEEDPWAE</sequence>
<feature type="non-terminal residue" evidence="2">
    <location>
        <position position="1"/>
    </location>
</feature>
<keyword evidence="3" id="KW-1185">Reference proteome</keyword>
<evidence type="ECO:0000313" key="2">
    <source>
        <dbReference type="EMBL" id="CAE7723335.1"/>
    </source>
</evidence>
<evidence type="ECO:0000313" key="3">
    <source>
        <dbReference type="Proteomes" id="UP000649617"/>
    </source>
</evidence>
<evidence type="ECO:0000256" key="1">
    <source>
        <dbReference type="SAM" id="MobiDB-lite"/>
    </source>
</evidence>
<organism evidence="2 3">
    <name type="scientific">Symbiodinium pilosum</name>
    <name type="common">Dinoflagellate</name>
    <dbReference type="NCBI Taxonomy" id="2952"/>
    <lineage>
        <taxon>Eukaryota</taxon>
        <taxon>Sar</taxon>
        <taxon>Alveolata</taxon>
        <taxon>Dinophyceae</taxon>
        <taxon>Suessiales</taxon>
        <taxon>Symbiodiniaceae</taxon>
        <taxon>Symbiodinium</taxon>
    </lineage>
</organism>
<feature type="compositionally biased region" description="Basic and acidic residues" evidence="1">
    <location>
        <begin position="388"/>
        <end position="410"/>
    </location>
</feature>
<dbReference type="OrthoDB" id="431376at2759"/>
<dbReference type="Proteomes" id="UP000649617">
    <property type="component" value="Unassembled WGS sequence"/>
</dbReference>
<name>A0A812XED8_SYMPI</name>